<gene>
    <name evidence="2" type="ORF">NOG12_11620</name>
</gene>
<keyword evidence="3" id="KW-1185">Reference proteome</keyword>
<proteinExistence type="predicted"/>
<dbReference type="EMBL" id="JANFPJ010000029">
    <property type="protein sequence ID" value="MDT7526722.1"/>
    <property type="molecule type" value="Genomic_DNA"/>
</dbReference>
<dbReference type="Proteomes" id="UP001305027">
    <property type="component" value="Unassembled WGS sequence"/>
</dbReference>
<feature type="domain" description="Putative endonuclease Z1" evidence="1">
    <location>
        <begin position="422"/>
        <end position="651"/>
    </location>
</feature>
<evidence type="ECO:0000313" key="2">
    <source>
        <dbReference type="EMBL" id="MDT7526722.1"/>
    </source>
</evidence>
<protein>
    <submittedName>
        <fullName evidence="2">Z1 domain-containing protein</fullName>
    </submittedName>
</protein>
<dbReference type="InterPro" id="IPR018310">
    <property type="entry name" value="Put_endonuclease_Z1-dom"/>
</dbReference>
<evidence type="ECO:0000313" key="3">
    <source>
        <dbReference type="Proteomes" id="UP001305027"/>
    </source>
</evidence>
<evidence type="ECO:0000259" key="1">
    <source>
        <dbReference type="Pfam" id="PF10593"/>
    </source>
</evidence>
<accession>A0ABU3L0C5</accession>
<name>A0ABU3L0C5_9GAMM</name>
<comment type="caution">
    <text evidence="2">The sequence shown here is derived from an EMBL/GenBank/DDBJ whole genome shotgun (WGS) entry which is preliminary data.</text>
</comment>
<organism evidence="2 3">
    <name type="scientific">Pseudidiomarina fusca</name>
    <dbReference type="NCBI Taxonomy" id="2965078"/>
    <lineage>
        <taxon>Bacteria</taxon>
        <taxon>Pseudomonadati</taxon>
        <taxon>Pseudomonadota</taxon>
        <taxon>Gammaproteobacteria</taxon>
        <taxon>Alteromonadales</taxon>
        <taxon>Idiomarinaceae</taxon>
        <taxon>Pseudidiomarina</taxon>
    </lineage>
</organism>
<reference evidence="2 3" key="1">
    <citation type="submission" date="2022-07" db="EMBL/GenBank/DDBJ databases">
        <title>Pseudidiomarina sp. nov, a marine bacterium isolated from Pacific Ocean.</title>
        <authorList>
            <person name="Wang Y."/>
        </authorList>
    </citation>
    <scope>NUCLEOTIDE SEQUENCE [LARGE SCALE GENOMIC DNA]</scope>
    <source>
        <strain evidence="2 3">GXY010</strain>
    </source>
</reference>
<dbReference type="RefSeq" id="WP_313933338.1">
    <property type="nucleotide sequence ID" value="NZ_JANFPJ010000029.1"/>
</dbReference>
<dbReference type="Pfam" id="PF10593">
    <property type="entry name" value="Z1"/>
    <property type="match status" value="1"/>
</dbReference>
<sequence length="947" mass="108252">MDKQAFHRVRHSIICFCEKALERGEKVSRDFIEAAIDKYIENPVVASTIGTLTKTDKEKLKFNIETQINVRISDEIVALRNEEVKRWLDHKRDEVNWTFWNAYRTYLEYEGRTKPVIDSLERVIDLVLDATGDPTTPGSWRRSGLVMGNVQSGKTQNYIGLINKAIDAGYKVVILLGGHLNELRNQTQTRVDEGVIGRESIQLAKNQGRDKSKRVGVGKIRDESKEVIWFTSKDADFKKSAADQIGVSFNSVTSPVVFVVKKNAAILKTLYEWIVNKHDLDIQNGKLINLPLLLIDDEADYASINTKHSKNDITAINEGIRKILATSSKTNYIGYTATPFANIFIDPDKGNDALIADDLFPKDLMVRMPAPDNYVGHNHFFPYQDFEADQEVSSSITLIDDFEQMLPAKSNKETRVDVLCESLKESIQVFMLATAVRYTRSSSFTDHSTMLVNMSHLTVIQEQIASLIGDYVDKFKKANELNGTKEADIAVIESNYFSSLHDVYQREFQVDLSFSEIFPAIRKVISKLKTIAVNAGSKERLDYDEYDENGLVAIAVGGHKLSRGLTLEGLIVSYFTRNSKMYDTLMQMCRWFGYRPGYKDLCRLYITEQSLSWYTFISEAIDELYTDLELMFYRKKTPSEFGLKVREHPGSLLVTARAKMQTAESCIRSLDYAGERYRRFDFYTDSHENDKNIALVKNLISNLIEEYKYSELDGDGSYVFYDVDYEKVINFVSSFSVVDSDNSQHLVIDYLRKLKALKVPNFRVCLRNQKNAASTWWTRFNGTEERLPKSISYHESLRPIIAARRRLSFGDDKLVMRSHKSELGDPKDENILTGSTVRTRASAKDYIADVDRDFPGLIIYTFAVGVIEPSTVIREKDKEKISNIVIPHINPTVGYSLSFPLLENLKGLSGAELQRLKQRAKVLYKTNVIWREVFNEDDFEDAYDDDE</sequence>